<dbReference type="STRING" id="1393122.SAMN05660895_2052"/>
<dbReference type="PROSITE" id="PS52016">
    <property type="entry name" value="TONB_DEPENDENT_REC_3"/>
    <property type="match status" value="1"/>
</dbReference>
<dbReference type="InterPro" id="IPR036942">
    <property type="entry name" value="Beta-barrel_TonB_sf"/>
</dbReference>
<dbReference type="Proteomes" id="UP000199537">
    <property type="component" value="Unassembled WGS sequence"/>
</dbReference>
<keyword evidence="3 7" id="KW-1134">Transmembrane beta strand</keyword>
<dbReference type="SUPFAM" id="SSF49464">
    <property type="entry name" value="Carboxypeptidase regulatory domain-like"/>
    <property type="match status" value="1"/>
</dbReference>
<feature type="chain" id="PRO_5011671368" evidence="8">
    <location>
        <begin position="30"/>
        <end position="1037"/>
    </location>
</feature>
<organism evidence="10 11">
    <name type="scientific">Thermoflavifilum thermophilum</name>
    <dbReference type="NCBI Taxonomy" id="1393122"/>
    <lineage>
        <taxon>Bacteria</taxon>
        <taxon>Pseudomonadati</taxon>
        <taxon>Bacteroidota</taxon>
        <taxon>Chitinophagia</taxon>
        <taxon>Chitinophagales</taxon>
        <taxon>Chitinophagaceae</taxon>
        <taxon>Thermoflavifilum</taxon>
    </lineage>
</organism>
<evidence type="ECO:0000256" key="1">
    <source>
        <dbReference type="ARBA" id="ARBA00004571"/>
    </source>
</evidence>
<reference evidence="11" key="1">
    <citation type="submission" date="2016-10" db="EMBL/GenBank/DDBJ databases">
        <authorList>
            <person name="Varghese N."/>
            <person name="Submissions S."/>
        </authorList>
    </citation>
    <scope>NUCLEOTIDE SEQUENCE [LARGE SCALE GENOMIC DNA]</scope>
    <source>
        <strain evidence="11">DSM 14807</strain>
    </source>
</reference>
<protein>
    <submittedName>
        <fullName evidence="10">TonB-linked outer membrane protein, SusC/RagA family</fullName>
    </submittedName>
</protein>
<dbReference type="Pfam" id="PF13715">
    <property type="entry name" value="CarbopepD_reg_2"/>
    <property type="match status" value="1"/>
</dbReference>
<dbReference type="InterPro" id="IPR012910">
    <property type="entry name" value="Plug_dom"/>
</dbReference>
<dbReference type="InterPro" id="IPR037066">
    <property type="entry name" value="Plug_dom_sf"/>
</dbReference>
<dbReference type="InterPro" id="IPR023997">
    <property type="entry name" value="TonB-dep_OMP_SusC/RagA_CS"/>
</dbReference>
<dbReference type="NCBIfam" id="TIGR04057">
    <property type="entry name" value="SusC_RagA_signa"/>
    <property type="match status" value="1"/>
</dbReference>
<keyword evidence="6 7" id="KW-0998">Cell outer membrane</keyword>
<comment type="similarity">
    <text evidence="7">Belongs to the TonB-dependent receptor family.</text>
</comment>
<dbReference type="InterPro" id="IPR023996">
    <property type="entry name" value="TonB-dep_OMP_SusC/RagA"/>
</dbReference>
<evidence type="ECO:0000313" key="10">
    <source>
        <dbReference type="EMBL" id="SFV34631.1"/>
    </source>
</evidence>
<evidence type="ECO:0000256" key="5">
    <source>
        <dbReference type="ARBA" id="ARBA00023136"/>
    </source>
</evidence>
<proteinExistence type="inferred from homology"/>
<accession>A0A1I7NIZ8</accession>
<evidence type="ECO:0000256" key="6">
    <source>
        <dbReference type="ARBA" id="ARBA00023237"/>
    </source>
</evidence>
<dbReference type="InterPro" id="IPR008969">
    <property type="entry name" value="CarboxyPept-like_regulatory"/>
</dbReference>
<dbReference type="SUPFAM" id="SSF56935">
    <property type="entry name" value="Porins"/>
    <property type="match status" value="1"/>
</dbReference>
<dbReference type="EMBL" id="FPCJ01000001">
    <property type="protein sequence ID" value="SFV34631.1"/>
    <property type="molecule type" value="Genomic_DNA"/>
</dbReference>
<evidence type="ECO:0000256" key="8">
    <source>
        <dbReference type="SAM" id="SignalP"/>
    </source>
</evidence>
<evidence type="ECO:0000256" key="2">
    <source>
        <dbReference type="ARBA" id="ARBA00022448"/>
    </source>
</evidence>
<gene>
    <name evidence="10" type="ORF">SAMN05660895_2052</name>
</gene>
<dbReference type="Gene3D" id="2.60.40.1120">
    <property type="entry name" value="Carboxypeptidase-like, regulatory domain"/>
    <property type="match status" value="1"/>
</dbReference>
<feature type="signal peptide" evidence="8">
    <location>
        <begin position="1"/>
        <end position="29"/>
    </location>
</feature>
<name>A0A1I7NIZ8_9BACT</name>
<keyword evidence="2 7" id="KW-0813">Transport</keyword>
<evidence type="ECO:0000256" key="7">
    <source>
        <dbReference type="PROSITE-ProRule" id="PRU01360"/>
    </source>
</evidence>
<evidence type="ECO:0000256" key="3">
    <source>
        <dbReference type="ARBA" id="ARBA00022452"/>
    </source>
</evidence>
<dbReference type="NCBIfam" id="TIGR04056">
    <property type="entry name" value="OMP_RagA_SusC"/>
    <property type="match status" value="1"/>
</dbReference>
<sequence length="1037" mass="113953">MYKHSSVKTLWVWFSGILFSFCISFQSVAQNQHFISGIVTDSATGKPLPGVTVVEIGSNHGTVTDAEGQYRLSLSGPAARLRFSYIGYRSKVVPVENGLTNLNIGLTSSNTSLNELVVIGYGSQKRADVTGAVAQLNANRIDERPISRLEQAMEGQLAGVQVRTTTGQPGAALQIRVRGTASISASNDPLYVVDGIPVSDLGDINPEDIASIEVLKDAASSAIYGSRGANGVVLITTKKGQAGQTRFTFNAYTGFQELAKKIDLLSPQEWIDLATQIEDSNWVKLGIQKGKNYQATDPISFRQQQLGVTQNATYIPDSRWAYGADSLAFIDWQDAFYRKAPMNSVQLTASGGNANFTYRLSGNYLDQEGIAVYTNYKLASVRANFEGQMAKFLKVGLEISPSYSWLNGGDVDGKDNQSHHVLAMVPVAEKNAGINTGVAPYGRYYWAGSTQSPVAYERATTDLQNRLRLLSNMYVLANLYDGLSLKLTGAWNADMQFHKVYHPTLGLGQAPGSASSGSYSTANSQYYLFESLLTYNHSFGGHNINILAGYTAEETVGTNSGQSHRLFANDELTTLNNATSTVTSSTTTEFKETLLSYLGRILYNYKDKYLASVAFRRDGSSKFGSNNKWGNFPSFSLGWNIAQENFMRAIPWINVLKLRYSWGMNGNNSIPNYLAYGGISAANYSFNGSLANGYVPSSLSNPDLHWEKTRSSNYGADIGIINNRISLSVDHYDKLTTDLLLNVPVALATGFSSGWVNIGHVQNKGWEFELNTQNLTGKLQWQTSFNIGFNHNKVLALGQGNAPIHTGFSNLTQIIEVGQPINAFYLYDAIGVYMNDADLKASPHMSTNIVGDVKYKDVNGDGVIDANDRTIMGYPDPTYSWGIYNIFTYKGFDLSFLIQGAGGNKTYEIIGRAIDRPSMGFTQNALGRWRNRWRSPSQPGDGHTPRIDGTTGGYYDSRWLYDATYARFKNLTIGYTFPHQLIKGVDQARIYFSAENMFYFINRDYGGYSPEALNTSGGDYGSYPDAKTFMVGINLSF</sequence>
<dbReference type="InterPro" id="IPR039426">
    <property type="entry name" value="TonB-dep_rcpt-like"/>
</dbReference>
<keyword evidence="5 7" id="KW-0472">Membrane</keyword>
<dbReference type="AlphaFoldDB" id="A0A1I7NIZ8"/>
<evidence type="ECO:0000259" key="9">
    <source>
        <dbReference type="Pfam" id="PF07715"/>
    </source>
</evidence>
<evidence type="ECO:0000313" key="11">
    <source>
        <dbReference type="Proteomes" id="UP000199537"/>
    </source>
</evidence>
<comment type="subcellular location">
    <subcellularLocation>
        <location evidence="1 7">Cell outer membrane</location>
        <topology evidence="1 7">Multi-pass membrane protein</topology>
    </subcellularLocation>
</comment>
<feature type="domain" description="TonB-dependent receptor plug" evidence="9">
    <location>
        <begin position="127"/>
        <end position="232"/>
    </location>
</feature>
<dbReference type="Pfam" id="PF07715">
    <property type="entry name" value="Plug"/>
    <property type="match status" value="1"/>
</dbReference>
<dbReference type="OrthoDB" id="9768177at2"/>
<keyword evidence="11" id="KW-1185">Reference proteome</keyword>
<dbReference type="RefSeq" id="WP_092460246.1">
    <property type="nucleotide sequence ID" value="NZ_FPCJ01000001.1"/>
</dbReference>
<evidence type="ECO:0000256" key="4">
    <source>
        <dbReference type="ARBA" id="ARBA00022692"/>
    </source>
</evidence>
<dbReference type="FunFam" id="2.170.130.10:FF:000008">
    <property type="entry name" value="SusC/RagA family TonB-linked outer membrane protein"/>
    <property type="match status" value="1"/>
</dbReference>
<keyword evidence="4 7" id="KW-0812">Transmembrane</keyword>
<dbReference type="Gene3D" id="2.170.130.10">
    <property type="entry name" value="TonB-dependent receptor, plug domain"/>
    <property type="match status" value="1"/>
</dbReference>
<dbReference type="Gene3D" id="2.40.170.20">
    <property type="entry name" value="TonB-dependent receptor, beta-barrel domain"/>
    <property type="match status" value="1"/>
</dbReference>
<keyword evidence="8" id="KW-0732">Signal</keyword>
<dbReference type="GO" id="GO:0009279">
    <property type="term" value="C:cell outer membrane"/>
    <property type="evidence" value="ECO:0007669"/>
    <property type="project" value="UniProtKB-SubCell"/>
</dbReference>